<keyword evidence="7" id="KW-0808">Transferase</keyword>
<dbReference type="EC" id="2.5.1.6" evidence="5"/>
<dbReference type="Pfam" id="PF02772">
    <property type="entry name" value="S-AdoMet_synt_M"/>
    <property type="match status" value="1"/>
</dbReference>
<feature type="domain" description="S-adenosylmethionine synthetase N-terminal" evidence="14">
    <location>
        <begin position="4"/>
        <end position="72"/>
    </location>
</feature>
<dbReference type="GO" id="GO:0046872">
    <property type="term" value="F:metal ion binding"/>
    <property type="evidence" value="ECO:0007669"/>
    <property type="project" value="UniProtKB-KW"/>
</dbReference>
<feature type="domain" description="S-adenosylmethionine synthetase central" evidence="15">
    <location>
        <begin position="95"/>
        <end position="171"/>
    </location>
</feature>
<keyword evidence="9" id="KW-0547">Nucleotide-binding</keyword>
<comment type="similarity">
    <text evidence="4">Belongs to the AdoMet synthase family.</text>
</comment>
<comment type="pathway">
    <text evidence="3">Amino-acid biosynthesis; S-adenosyl-L-methionine biosynthesis; S-adenosyl-L-methionine from L-methionine: step 1/1.</text>
</comment>
<dbReference type="Gene3D" id="3.30.300.10">
    <property type="match status" value="3"/>
</dbReference>
<dbReference type="PROSITE" id="PS00377">
    <property type="entry name" value="ADOMET_SYNTHASE_2"/>
    <property type="match status" value="1"/>
</dbReference>
<evidence type="ECO:0000256" key="13">
    <source>
        <dbReference type="RuleBase" id="RU000542"/>
    </source>
</evidence>
<evidence type="ECO:0000313" key="17">
    <source>
        <dbReference type="EMBL" id="OGJ09136.1"/>
    </source>
</evidence>
<dbReference type="STRING" id="1801803.A2356_02020"/>
<dbReference type="InterPro" id="IPR002133">
    <property type="entry name" value="S-AdoMet_synthetase"/>
</dbReference>
<evidence type="ECO:0000259" key="14">
    <source>
        <dbReference type="Pfam" id="PF00438"/>
    </source>
</evidence>
<dbReference type="InterPro" id="IPR022636">
    <property type="entry name" value="S-AdoMet_synthetase_sfam"/>
</dbReference>
<accession>A0A1F6YRY0</accession>
<dbReference type="GO" id="GO:0006730">
    <property type="term" value="P:one-carbon metabolic process"/>
    <property type="evidence" value="ECO:0007669"/>
    <property type="project" value="UniProtKB-KW"/>
</dbReference>
<evidence type="ECO:0000256" key="8">
    <source>
        <dbReference type="ARBA" id="ARBA00022723"/>
    </source>
</evidence>
<dbReference type="GO" id="GO:0005524">
    <property type="term" value="F:ATP binding"/>
    <property type="evidence" value="ECO:0007669"/>
    <property type="project" value="UniProtKB-KW"/>
</dbReference>
<dbReference type="InterPro" id="IPR022628">
    <property type="entry name" value="S-AdoMet_synt_N"/>
</dbReference>
<reference evidence="17 18" key="1">
    <citation type="journal article" date="2016" name="Nat. Commun.">
        <title>Thousands of microbial genomes shed light on interconnected biogeochemical processes in an aquifer system.</title>
        <authorList>
            <person name="Anantharaman K."/>
            <person name="Brown C.T."/>
            <person name="Hug L.A."/>
            <person name="Sharon I."/>
            <person name="Castelle C.J."/>
            <person name="Probst A.J."/>
            <person name="Thomas B.C."/>
            <person name="Singh A."/>
            <person name="Wilkins M.J."/>
            <person name="Karaoz U."/>
            <person name="Brodie E.L."/>
            <person name="Williams K.H."/>
            <person name="Hubbard S.S."/>
            <person name="Banfield J.F."/>
        </authorList>
    </citation>
    <scope>NUCLEOTIDE SEQUENCE [LARGE SCALE GENOMIC DNA]</scope>
</reference>
<evidence type="ECO:0000259" key="15">
    <source>
        <dbReference type="Pfam" id="PF02772"/>
    </source>
</evidence>
<keyword evidence="12 13" id="KW-0630">Potassium</keyword>
<organism evidence="17 18">
    <name type="scientific">Candidatus Nomurabacteria bacterium RIFOXYB1_FULL_39_16</name>
    <dbReference type="NCBI Taxonomy" id="1801803"/>
    <lineage>
        <taxon>Bacteria</taxon>
        <taxon>Candidatus Nomuraibacteriota</taxon>
    </lineage>
</organism>
<evidence type="ECO:0000256" key="5">
    <source>
        <dbReference type="ARBA" id="ARBA00012828"/>
    </source>
</evidence>
<dbReference type="GO" id="GO:0005737">
    <property type="term" value="C:cytoplasm"/>
    <property type="evidence" value="ECO:0007669"/>
    <property type="project" value="UniProtKB-SubCell"/>
</dbReference>
<feature type="domain" description="S-adenosylmethionine synthetase C-terminal" evidence="16">
    <location>
        <begin position="193"/>
        <end position="317"/>
    </location>
</feature>
<comment type="subunit">
    <text evidence="13">Homotetramer.</text>
</comment>
<gene>
    <name evidence="17" type="ORF">A2356_02020</name>
</gene>
<keyword evidence="6" id="KW-0554">One-carbon metabolism</keyword>
<dbReference type="InterPro" id="IPR022631">
    <property type="entry name" value="ADOMET_SYNTHASE_CS"/>
</dbReference>
<proteinExistence type="inferred from homology"/>
<evidence type="ECO:0000256" key="9">
    <source>
        <dbReference type="ARBA" id="ARBA00022741"/>
    </source>
</evidence>
<dbReference type="UniPathway" id="UPA00315">
    <property type="reaction ID" value="UER00080"/>
</dbReference>
<dbReference type="InterPro" id="IPR022629">
    <property type="entry name" value="S-AdoMet_synt_central"/>
</dbReference>
<dbReference type="Pfam" id="PF02773">
    <property type="entry name" value="S-AdoMet_synt_C"/>
    <property type="match status" value="1"/>
</dbReference>
<keyword evidence="10" id="KW-0067">ATP-binding</keyword>
<evidence type="ECO:0000256" key="12">
    <source>
        <dbReference type="ARBA" id="ARBA00022958"/>
    </source>
</evidence>
<keyword evidence="11 13" id="KW-0460">Magnesium</keyword>
<comment type="cofactor">
    <cofactor evidence="2">
        <name>K(+)</name>
        <dbReference type="ChEBI" id="CHEBI:29103"/>
    </cofactor>
</comment>
<evidence type="ECO:0000256" key="4">
    <source>
        <dbReference type="ARBA" id="ARBA00009685"/>
    </source>
</evidence>
<evidence type="ECO:0000256" key="3">
    <source>
        <dbReference type="ARBA" id="ARBA00005224"/>
    </source>
</evidence>
<sequence length="318" mass="34869">MSIKTAEFTSPKHPDKICDFIADSILDAYLEDDKESRVAIEVMGGHKLITINGEVTSYAKVDIEKVVSSIVGKNYKIISNIVAQSLEIGRGVDKGGAGDQGIMKGYATNETPEFLPKEYVLARDLCKKIYEVYPYDGKTQVTMDGLPAQAGDKVKTVVASFQNTKNEELLKLVKGFIEAEEYLINPAGEWTSGGFDADTGLSGRKLVIDNYGPEVPIGGGSFSGKDYTKVDRSGAYMARRIAVELLQKRGAREVYTKLAYAIGKSEPVMAVAVVDGVEESIIGYDLSPRGIREYLKLDKVKFADTSTWGHYGRGFEWN</sequence>
<dbReference type="EMBL" id="MFWB01000010">
    <property type="protein sequence ID" value="OGJ09136.1"/>
    <property type="molecule type" value="Genomic_DNA"/>
</dbReference>
<name>A0A1F6YRY0_9BACT</name>
<comment type="caution">
    <text evidence="17">The sequence shown here is derived from an EMBL/GenBank/DDBJ whole genome shotgun (WGS) entry which is preliminary data.</text>
</comment>
<dbReference type="AlphaFoldDB" id="A0A1F6YRY0"/>
<evidence type="ECO:0000313" key="18">
    <source>
        <dbReference type="Proteomes" id="UP000177047"/>
    </source>
</evidence>
<evidence type="ECO:0000256" key="11">
    <source>
        <dbReference type="ARBA" id="ARBA00022842"/>
    </source>
</evidence>
<dbReference type="GO" id="GO:0004478">
    <property type="term" value="F:methionine adenosyltransferase activity"/>
    <property type="evidence" value="ECO:0007669"/>
    <property type="project" value="UniProtKB-EC"/>
</dbReference>
<dbReference type="Pfam" id="PF00438">
    <property type="entry name" value="S-AdoMet_synt_N"/>
    <property type="match status" value="1"/>
</dbReference>
<dbReference type="Proteomes" id="UP000177047">
    <property type="component" value="Unassembled WGS sequence"/>
</dbReference>
<dbReference type="GO" id="GO:0006556">
    <property type="term" value="P:S-adenosylmethionine biosynthetic process"/>
    <property type="evidence" value="ECO:0007669"/>
    <property type="project" value="UniProtKB-UniPathway"/>
</dbReference>
<dbReference type="PROSITE" id="PS00376">
    <property type="entry name" value="ADOMET_SYNTHASE_1"/>
    <property type="match status" value="1"/>
</dbReference>
<protein>
    <recommendedName>
        <fullName evidence="5">methionine adenosyltransferase</fullName>
        <ecNumber evidence="5">2.5.1.6</ecNumber>
    </recommendedName>
</protein>
<comment type="subcellular location">
    <subcellularLocation>
        <location evidence="13">Cytoplasm</location>
    </subcellularLocation>
</comment>
<evidence type="ECO:0000256" key="7">
    <source>
        <dbReference type="ARBA" id="ARBA00022679"/>
    </source>
</evidence>
<dbReference type="InterPro" id="IPR022630">
    <property type="entry name" value="S-AdoMet_synt_C"/>
</dbReference>
<evidence type="ECO:0000256" key="6">
    <source>
        <dbReference type="ARBA" id="ARBA00022563"/>
    </source>
</evidence>
<keyword evidence="8 13" id="KW-0479">Metal-binding</keyword>
<evidence type="ECO:0000256" key="10">
    <source>
        <dbReference type="ARBA" id="ARBA00022840"/>
    </source>
</evidence>
<evidence type="ECO:0000256" key="1">
    <source>
        <dbReference type="ARBA" id="ARBA00001946"/>
    </source>
</evidence>
<dbReference type="SUPFAM" id="SSF55973">
    <property type="entry name" value="S-adenosylmethionine synthetase"/>
    <property type="match status" value="3"/>
</dbReference>
<comment type="cofactor">
    <cofactor evidence="1">
        <name>Mg(2+)</name>
        <dbReference type="ChEBI" id="CHEBI:18420"/>
    </cofactor>
</comment>
<dbReference type="PANTHER" id="PTHR11964">
    <property type="entry name" value="S-ADENOSYLMETHIONINE SYNTHETASE"/>
    <property type="match status" value="1"/>
</dbReference>
<evidence type="ECO:0000256" key="2">
    <source>
        <dbReference type="ARBA" id="ARBA00001958"/>
    </source>
</evidence>
<evidence type="ECO:0000259" key="16">
    <source>
        <dbReference type="Pfam" id="PF02773"/>
    </source>
</evidence>